<evidence type="ECO:0000259" key="2">
    <source>
        <dbReference type="Pfam" id="PF01471"/>
    </source>
</evidence>
<dbReference type="InterPro" id="IPR002477">
    <property type="entry name" value="Peptidoglycan-bd-like"/>
</dbReference>
<dbReference type="InterPro" id="IPR036366">
    <property type="entry name" value="PGBDSf"/>
</dbReference>
<dbReference type="Pfam" id="PF01471">
    <property type="entry name" value="PG_binding_1"/>
    <property type="match status" value="1"/>
</dbReference>
<feature type="region of interest" description="Disordered" evidence="1">
    <location>
        <begin position="98"/>
        <end position="125"/>
    </location>
</feature>
<proteinExistence type="predicted"/>
<evidence type="ECO:0000256" key="1">
    <source>
        <dbReference type="SAM" id="MobiDB-lite"/>
    </source>
</evidence>
<protein>
    <recommendedName>
        <fullName evidence="2">Peptidoglycan binding-like domain-containing protein</fullName>
    </recommendedName>
</protein>
<dbReference type="AlphaFoldDB" id="A0A0F6W080"/>
<name>A0A0F6W080_9BACT</name>
<gene>
    <name evidence="3" type="ORF">DB32_001292</name>
</gene>
<feature type="domain" description="Peptidoglycan binding-like" evidence="2">
    <location>
        <begin position="26"/>
        <end position="79"/>
    </location>
</feature>
<accession>A0A0F6W080</accession>
<dbReference type="STRING" id="927083.DB32_001292"/>
<evidence type="ECO:0000313" key="4">
    <source>
        <dbReference type="Proteomes" id="UP000034883"/>
    </source>
</evidence>
<feature type="region of interest" description="Disordered" evidence="1">
    <location>
        <begin position="1"/>
        <end position="28"/>
    </location>
</feature>
<reference evidence="3 4" key="1">
    <citation type="submission" date="2015-03" db="EMBL/GenBank/DDBJ databases">
        <title>Genome assembly of Sandaracinus amylolyticus DSM 53668.</title>
        <authorList>
            <person name="Sharma G."/>
            <person name="Subramanian S."/>
        </authorList>
    </citation>
    <scope>NUCLEOTIDE SEQUENCE [LARGE SCALE GENOMIC DNA]</scope>
    <source>
        <strain evidence="3 4">DSM 53668</strain>
    </source>
</reference>
<organism evidence="3 4">
    <name type="scientific">Sandaracinus amylolyticus</name>
    <dbReference type="NCBI Taxonomy" id="927083"/>
    <lineage>
        <taxon>Bacteria</taxon>
        <taxon>Pseudomonadati</taxon>
        <taxon>Myxococcota</taxon>
        <taxon>Polyangia</taxon>
        <taxon>Polyangiales</taxon>
        <taxon>Sandaracinaceae</taxon>
        <taxon>Sandaracinus</taxon>
    </lineage>
</organism>
<keyword evidence="4" id="KW-1185">Reference proteome</keyword>
<dbReference type="KEGG" id="samy:DB32_001292"/>
<dbReference type="SUPFAM" id="SSF47090">
    <property type="entry name" value="PGBD-like"/>
    <property type="match status" value="1"/>
</dbReference>
<dbReference type="Proteomes" id="UP000034883">
    <property type="component" value="Chromosome"/>
</dbReference>
<sequence>MREEVDAMKNETQTTGEARILKKGSRGDDVRELQRDLGRLGYDLDADGIFGDATERAVTELQTMFGYTVDGIVGEGTRKLVRAQIGYGWSAKRADAEELAKRAQRTPGSHAEPGGASNVGAKRSS</sequence>
<evidence type="ECO:0000313" key="3">
    <source>
        <dbReference type="EMBL" id="AKF04143.1"/>
    </source>
</evidence>
<dbReference type="Gene3D" id="1.10.101.10">
    <property type="entry name" value="PGBD-like superfamily/PGBD"/>
    <property type="match status" value="1"/>
</dbReference>
<dbReference type="InterPro" id="IPR036365">
    <property type="entry name" value="PGBD-like_sf"/>
</dbReference>
<dbReference type="EMBL" id="CP011125">
    <property type="protein sequence ID" value="AKF04143.1"/>
    <property type="molecule type" value="Genomic_DNA"/>
</dbReference>